<evidence type="ECO:0000256" key="1">
    <source>
        <dbReference type="SAM" id="Coils"/>
    </source>
</evidence>
<feature type="transmembrane region" description="Helical" evidence="2">
    <location>
        <begin position="156"/>
        <end position="176"/>
    </location>
</feature>
<protein>
    <recommendedName>
        <fullName evidence="4">TIGR00341 family protein</fullName>
    </recommendedName>
</protein>
<feature type="transmembrane region" description="Helical" evidence="2">
    <location>
        <begin position="182"/>
        <end position="208"/>
    </location>
</feature>
<reference evidence="3" key="1">
    <citation type="submission" date="2018-06" db="EMBL/GenBank/DDBJ databases">
        <authorList>
            <person name="Zhirakovskaya E."/>
        </authorList>
    </citation>
    <scope>NUCLEOTIDE SEQUENCE</scope>
</reference>
<gene>
    <name evidence="3" type="ORF">MNBD_BACTEROID04-1568</name>
</gene>
<dbReference type="AlphaFoldDB" id="A0A3B0UD59"/>
<keyword evidence="2" id="KW-1133">Transmembrane helix</keyword>
<organism evidence="3">
    <name type="scientific">hydrothermal vent metagenome</name>
    <dbReference type="NCBI Taxonomy" id="652676"/>
    <lineage>
        <taxon>unclassified sequences</taxon>
        <taxon>metagenomes</taxon>
        <taxon>ecological metagenomes</taxon>
    </lineage>
</organism>
<dbReference type="PANTHER" id="PTHR20992:SF9">
    <property type="entry name" value="AT15442P-RELATED"/>
    <property type="match status" value="1"/>
</dbReference>
<evidence type="ECO:0008006" key="4">
    <source>
        <dbReference type="Google" id="ProtNLM"/>
    </source>
</evidence>
<proteinExistence type="predicted"/>
<feature type="transmembrane region" description="Helical" evidence="2">
    <location>
        <begin position="122"/>
        <end position="144"/>
    </location>
</feature>
<keyword evidence="2" id="KW-0472">Membrane</keyword>
<sequence>MTKLKIKPVFWTSFFDQKETVEILTEESRASADFYVLLAGSTIITTLGLLMNSSVVIIGGMLVAPLLFPILALGMGVTTSSKQAIKRSLSIIGESIILVTVIAFFVAFLLNPNGATSMMEFASQTTISHFLIAFVSGVVASFAWVRQNVSASLPGVAISVALLPPLATVGIGISMFEKTITSGALFLFIINLLGIALASVIVFALFGFSGLQKIQEKVIKEEAEMEKIKKQIRKTKDVAERIGTEDEIVIEEIKEKT</sequence>
<dbReference type="PANTHER" id="PTHR20992">
    <property type="entry name" value="AT15442P-RELATED"/>
    <property type="match status" value="1"/>
</dbReference>
<name>A0A3B0UD59_9ZZZZ</name>
<dbReference type="EMBL" id="UOER01000270">
    <property type="protein sequence ID" value="VAW24492.1"/>
    <property type="molecule type" value="Genomic_DNA"/>
</dbReference>
<keyword evidence="1" id="KW-0175">Coiled coil</keyword>
<feature type="transmembrane region" description="Helical" evidence="2">
    <location>
        <begin position="57"/>
        <end position="77"/>
    </location>
</feature>
<feature type="transmembrane region" description="Helical" evidence="2">
    <location>
        <begin position="89"/>
        <end position="110"/>
    </location>
</feature>
<keyword evidence="2" id="KW-0812">Transmembrane</keyword>
<feature type="transmembrane region" description="Helical" evidence="2">
    <location>
        <begin position="34"/>
        <end position="51"/>
    </location>
</feature>
<dbReference type="Pfam" id="PF04087">
    <property type="entry name" value="DUF389"/>
    <property type="match status" value="1"/>
</dbReference>
<dbReference type="InterPro" id="IPR005240">
    <property type="entry name" value="DUF389"/>
</dbReference>
<accession>A0A3B0UD59</accession>
<feature type="coiled-coil region" evidence="1">
    <location>
        <begin position="211"/>
        <end position="238"/>
    </location>
</feature>
<evidence type="ECO:0000313" key="3">
    <source>
        <dbReference type="EMBL" id="VAW24492.1"/>
    </source>
</evidence>
<evidence type="ECO:0000256" key="2">
    <source>
        <dbReference type="SAM" id="Phobius"/>
    </source>
</evidence>